<proteinExistence type="inferred from homology"/>
<feature type="binding site" evidence="7">
    <location>
        <position position="110"/>
    </location>
    <ligand>
        <name>ATP</name>
        <dbReference type="ChEBI" id="CHEBI:30616"/>
    </ligand>
</feature>
<evidence type="ECO:0000256" key="4">
    <source>
        <dbReference type="ARBA" id="ARBA00022741"/>
    </source>
</evidence>
<keyword evidence="5" id="KW-0418">Kinase</keyword>
<keyword evidence="4 7" id="KW-0547">Nucleotide-binding</keyword>
<dbReference type="Proteomes" id="UP000695022">
    <property type="component" value="Unplaced"/>
</dbReference>
<feature type="region of interest" description="Disordered" evidence="9">
    <location>
        <begin position="418"/>
        <end position="444"/>
    </location>
</feature>
<keyword evidence="6 7" id="KW-0067">ATP-binding</keyword>
<dbReference type="SUPFAM" id="SSF56112">
    <property type="entry name" value="Protein kinase-like (PK-like)"/>
    <property type="match status" value="1"/>
</dbReference>
<keyword evidence="2 8" id="KW-0723">Serine/threonine-protein kinase</keyword>
<dbReference type="InterPro" id="IPR011009">
    <property type="entry name" value="Kinase-like_dom_sf"/>
</dbReference>
<dbReference type="Gene3D" id="3.30.200.20">
    <property type="entry name" value="Phosphorylase Kinase, domain 1"/>
    <property type="match status" value="1"/>
</dbReference>
<evidence type="ECO:0000256" key="1">
    <source>
        <dbReference type="ARBA" id="ARBA00006692"/>
    </source>
</evidence>
<keyword evidence="11" id="KW-1185">Reference proteome</keyword>
<evidence type="ECO:0000256" key="6">
    <source>
        <dbReference type="ARBA" id="ARBA00022840"/>
    </source>
</evidence>
<sequence length="482" mass="53665">MWSYTNYVAQTSEENNMMVMAQEKDDVDFGATMVLLAENHDECTVLKDRTNSMCRTDRPKRRRHRKKNTSFVNSKFEDLYSLTGELLGIGAYGSVQTCVNGLTDIEYAVKVIEKAPGLPRAQVFKEIEAFHHCNGHENLLQLLEFYEEDDAFYLVMEKMHGGPLLDHIQERGHFTEREASLVVKDIASALKFLHDKGIAHRDLKPENILCVNNDRISPVKIGDFGLVSGLEVAMSSLGSPSQCKTPCPTPELISPVGSPEFMAPEVVEAFIGEATTYDKRCDMWSLGVIMYIMLCGYPPFYGKCGSDCGWESGKACEDCQEMLFTSIQEGVYDFPEREWGTISDSAKDLICHLLVKDAKMRFNADDVLDHPWVCNGGAPTTLETPRVLLRNDCAKDLLSTFALSAMAVERLLPMIQRRQAESQQSGNPRVEYPGLSRSPSESSGLRCRLRVRQAAHGSALALPRTASAELTLRVPIVSASQG</sequence>
<evidence type="ECO:0000256" key="7">
    <source>
        <dbReference type="PROSITE-ProRule" id="PRU10141"/>
    </source>
</evidence>
<evidence type="ECO:0000256" key="9">
    <source>
        <dbReference type="SAM" id="MobiDB-lite"/>
    </source>
</evidence>
<keyword evidence="3" id="KW-0808">Transferase</keyword>
<feature type="domain" description="Protein kinase" evidence="10">
    <location>
        <begin position="81"/>
        <end position="373"/>
    </location>
</feature>
<dbReference type="Pfam" id="PF00069">
    <property type="entry name" value="Pkinase"/>
    <property type="match status" value="1"/>
</dbReference>
<dbReference type="InterPro" id="IPR050205">
    <property type="entry name" value="CDPK_Ser/Thr_kinases"/>
</dbReference>
<dbReference type="InterPro" id="IPR017441">
    <property type="entry name" value="Protein_kinase_ATP_BS"/>
</dbReference>
<dbReference type="InterPro" id="IPR008271">
    <property type="entry name" value="Ser/Thr_kinase_AS"/>
</dbReference>
<dbReference type="GeneID" id="106805392"/>
<dbReference type="PROSITE" id="PS00107">
    <property type="entry name" value="PROTEIN_KINASE_ATP"/>
    <property type="match status" value="1"/>
</dbReference>
<dbReference type="PANTHER" id="PTHR24349">
    <property type="entry name" value="SERINE/THREONINE-PROTEIN KINASE"/>
    <property type="match status" value="1"/>
</dbReference>
<organism evidence="11 12">
    <name type="scientific">Priapulus caudatus</name>
    <name type="common">Priapulid worm</name>
    <dbReference type="NCBI Taxonomy" id="37621"/>
    <lineage>
        <taxon>Eukaryota</taxon>
        <taxon>Metazoa</taxon>
        <taxon>Ecdysozoa</taxon>
        <taxon>Scalidophora</taxon>
        <taxon>Priapulida</taxon>
        <taxon>Priapulimorpha</taxon>
        <taxon>Priapulimorphida</taxon>
        <taxon>Priapulidae</taxon>
        <taxon>Priapulus</taxon>
    </lineage>
</organism>
<gene>
    <name evidence="12" type="primary">LOC106805392</name>
</gene>
<evidence type="ECO:0000256" key="3">
    <source>
        <dbReference type="ARBA" id="ARBA00022679"/>
    </source>
</evidence>
<evidence type="ECO:0000259" key="10">
    <source>
        <dbReference type="PROSITE" id="PS50011"/>
    </source>
</evidence>
<dbReference type="RefSeq" id="XP_014662440.1">
    <property type="nucleotide sequence ID" value="XM_014806954.1"/>
</dbReference>
<evidence type="ECO:0000313" key="12">
    <source>
        <dbReference type="RefSeq" id="XP_014662440.1"/>
    </source>
</evidence>
<evidence type="ECO:0000313" key="11">
    <source>
        <dbReference type="Proteomes" id="UP000695022"/>
    </source>
</evidence>
<name>A0ABM1DR69_PRICU</name>
<dbReference type="PROSITE" id="PS50011">
    <property type="entry name" value="PROTEIN_KINASE_DOM"/>
    <property type="match status" value="1"/>
</dbReference>
<evidence type="ECO:0000256" key="8">
    <source>
        <dbReference type="RuleBase" id="RU000304"/>
    </source>
</evidence>
<dbReference type="SMART" id="SM00220">
    <property type="entry name" value="S_TKc"/>
    <property type="match status" value="1"/>
</dbReference>
<accession>A0ABM1DR69</accession>
<dbReference type="Gene3D" id="1.10.510.10">
    <property type="entry name" value="Transferase(Phosphotransferase) domain 1"/>
    <property type="match status" value="1"/>
</dbReference>
<dbReference type="PROSITE" id="PS00108">
    <property type="entry name" value="PROTEIN_KINASE_ST"/>
    <property type="match status" value="1"/>
</dbReference>
<comment type="similarity">
    <text evidence="1">Belongs to the protein kinase superfamily. CAMK Ser/Thr protein kinase family.</text>
</comment>
<evidence type="ECO:0000256" key="2">
    <source>
        <dbReference type="ARBA" id="ARBA00022527"/>
    </source>
</evidence>
<evidence type="ECO:0000256" key="5">
    <source>
        <dbReference type="ARBA" id="ARBA00022777"/>
    </source>
</evidence>
<protein>
    <submittedName>
        <fullName evidence="12">MAP kinase-interacting serine/threonine-protein kinase 1-like isoform X1</fullName>
    </submittedName>
</protein>
<reference evidence="12" key="1">
    <citation type="submission" date="2025-08" db="UniProtKB">
        <authorList>
            <consortium name="RefSeq"/>
        </authorList>
    </citation>
    <scope>IDENTIFICATION</scope>
</reference>
<dbReference type="InterPro" id="IPR000719">
    <property type="entry name" value="Prot_kinase_dom"/>
</dbReference>